<organism evidence="5 6">
    <name type="scientific">Aeoliella mucimassa</name>
    <dbReference type="NCBI Taxonomy" id="2527972"/>
    <lineage>
        <taxon>Bacteria</taxon>
        <taxon>Pseudomonadati</taxon>
        <taxon>Planctomycetota</taxon>
        <taxon>Planctomycetia</taxon>
        <taxon>Pirellulales</taxon>
        <taxon>Lacipirellulaceae</taxon>
        <taxon>Aeoliella</taxon>
    </lineage>
</organism>
<dbReference type="PANTHER" id="PTHR46796">
    <property type="entry name" value="HTH-TYPE TRANSCRIPTIONAL ACTIVATOR RHAS-RELATED"/>
    <property type="match status" value="1"/>
</dbReference>
<dbReference type="SUPFAM" id="SSF46689">
    <property type="entry name" value="Homeodomain-like"/>
    <property type="match status" value="2"/>
</dbReference>
<dbReference type="InterPro" id="IPR020449">
    <property type="entry name" value="Tscrpt_reg_AraC-type_HTH"/>
</dbReference>
<dbReference type="InterPro" id="IPR009057">
    <property type="entry name" value="Homeodomain-like_sf"/>
</dbReference>
<keyword evidence="2" id="KW-0238">DNA-binding</keyword>
<dbReference type="PRINTS" id="PR00032">
    <property type="entry name" value="HTHARAC"/>
</dbReference>
<keyword evidence="3" id="KW-0804">Transcription</keyword>
<dbReference type="PANTHER" id="PTHR46796:SF7">
    <property type="entry name" value="ARAC FAMILY TRANSCRIPTIONAL REGULATOR"/>
    <property type="match status" value="1"/>
</dbReference>
<dbReference type="KEGG" id="amuc:Pan181_23120"/>
<dbReference type="GO" id="GO:0043565">
    <property type="term" value="F:sequence-specific DNA binding"/>
    <property type="evidence" value="ECO:0007669"/>
    <property type="project" value="InterPro"/>
</dbReference>
<dbReference type="OrthoDB" id="9802263at2"/>
<keyword evidence="6" id="KW-1185">Reference proteome</keyword>
<protein>
    <submittedName>
        <fullName evidence="5">Exoenzyme S synthesis regulatory protein ExsA</fullName>
    </submittedName>
</protein>
<gene>
    <name evidence="5" type="primary">exsA_1</name>
    <name evidence="5" type="ORF">Pan181_23120</name>
</gene>
<dbReference type="InterPro" id="IPR018060">
    <property type="entry name" value="HTH_AraC"/>
</dbReference>
<evidence type="ECO:0000259" key="4">
    <source>
        <dbReference type="PROSITE" id="PS01124"/>
    </source>
</evidence>
<evidence type="ECO:0000256" key="2">
    <source>
        <dbReference type="ARBA" id="ARBA00023125"/>
    </source>
</evidence>
<keyword evidence="1" id="KW-0805">Transcription regulation</keyword>
<dbReference type="AlphaFoldDB" id="A0A518AN10"/>
<dbReference type="InterPro" id="IPR050204">
    <property type="entry name" value="AraC_XylS_family_regulators"/>
</dbReference>
<feature type="domain" description="HTH araC/xylS-type" evidence="4">
    <location>
        <begin position="187"/>
        <end position="285"/>
    </location>
</feature>
<sequence length="290" mass="32045">MGDLFTVLGISHFAIREWKELKIDHPLDVVDQATVGRLYLAREGTCQIRSHGGAHGITLGPDEMVMVAKETPHIIRPYSSEVPHSINGNGHSHAYPALVMVRFRAYAAGPDRDLTEGVQRIPLPQPGISTVRELLLEELKQTSAYSDAMCLSALQLLLVYALQQTGGYEQLPGGQLQSNGSGDPRLSPLIAEIRSDPATDWSVAKMARRACMSRSSFAARFRNVMGQAPFDYVTSVRMEWASQLLQETTLSVQQIAHRVGYESESAFSTAYKRRMGKSPTASRQCAEARW</sequence>
<dbReference type="PROSITE" id="PS01124">
    <property type="entry name" value="HTH_ARAC_FAMILY_2"/>
    <property type="match status" value="1"/>
</dbReference>
<dbReference type="Pfam" id="PF12833">
    <property type="entry name" value="HTH_18"/>
    <property type="match status" value="1"/>
</dbReference>
<accession>A0A518AN10</accession>
<dbReference type="PROSITE" id="PS00041">
    <property type="entry name" value="HTH_ARAC_FAMILY_1"/>
    <property type="match status" value="1"/>
</dbReference>
<proteinExistence type="predicted"/>
<dbReference type="Proteomes" id="UP000315750">
    <property type="component" value="Chromosome"/>
</dbReference>
<dbReference type="RefSeq" id="WP_145246866.1">
    <property type="nucleotide sequence ID" value="NZ_CP036278.1"/>
</dbReference>
<dbReference type="SMART" id="SM00342">
    <property type="entry name" value="HTH_ARAC"/>
    <property type="match status" value="1"/>
</dbReference>
<dbReference type="EMBL" id="CP036278">
    <property type="protein sequence ID" value="QDU56108.1"/>
    <property type="molecule type" value="Genomic_DNA"/>
</dbReference>
<name>A0A518AN10_9BACT</name>
<evidence type="ECO:0000256" key="1">
    <source>
        <dbReference type="ARBA" id="ARBA00023015"/>
    </source>
</evidence>
<evidence type="ECO:0000256" key="3">
    <source>
        <dbReference type="ARBA" id="ARBA00023163"/>
    </source>
</evidence>
<reference evidence="5 6" key="1">
    <citation type="submission" date="2019-02" db="EMBL/GenBank/DDBJ databases">
        <title>Deep-cultivation of Planctomycetes and their phenomic and genomic characterization uncovers novel biology.</title>
        <authorList>
            <person name="Wiegand S."/>
            <person name="Jogler M."/>
            <person name="Boedeker C."/>
            <person name="Pinto D."/>
            <person name="Vollmers J."/>
            <person name="Rivas-Marin E."/>
            <person name="Kohn T."/>
            <person name="Peeters S.H."/>
            <person name="Heuer A."/>
            <person name="Rast P."/>
            <person name="Oberbeckmann S."/>
            <person name="Bunk B."/>
            <person name="Jeske O."/>
            <person name="Meyerdierks A."/>
            <person name="Storesund J.E."/>
            <person name="Kallscheuer N."/>
            <person name="Luecker S."/>
            <person name="Lage O.M."/>
            <person name="Pohl T."/>
            <person name="Merkel B.J."/>
            <person name="Hornburger P."/>
            <person name="Mueller R.-W."/>
            <person name="Bruemmer F."/>
            <person name="Labrenz M."/>
            <person name="Spormann A.M."/>
            <person name="Op den Camp H."/>
            <person name="Overmann J."/>
            <person name="Amann R."/>
            <person name="Jetten M.S.M."/>
            <person name="Mascher T."/>
            <person name="Medema M.H."/>
            <person name="Devos D.P."/>
            <person name="Kaster A.-K."/>
            <person name="Ovreas L."/>
            <person name="Rohde M."/>
            <person name="Galperin M.Y."/>
            <person name="Jogler C."/>
        </authorList>
    </citation>
    <scope>NUCLEOTIDE SEQUENCE [LARGE SCALE GENOMIC DNA]</scope>
    <source>
        <strain evidence="5 6">Pan181</strain>
    </source>
</reference>
<evidence type="ECO:0000313" key="5">
    <source>
        <dbReference type="EMBL" id="QDU56108.1"/>
    </source>
</evidence>
<dbReference type="Gene3D" id="1.10.10.60">
    <property type="entry name" value="Homeodomain-like"/>
    <property type="match status" value="2"/>
</dbReference>
<dbReference type="InterPro" id="IPR018062">
    <property type="entry name" value="HTH_AraC-typ_CS"/>
</dbReference>
<dbReference type="GO" id="GO:0003700">
    <property type="term" value="F:DNA-binding transcription factor activity"/>
    <property type="evidence" value="ECO:0007669"/>
    <property type="project" value="InterPro"/>
</dbReference>
<evidence type="ECO:0000313" key="6">
    <source>
        <dbReference type="Proteomes" id="UP000315750"/>
    </source>
</evidence>